<sequence>MSQLPQLLDNVAALTAAAGLLYGGTLAVVALTSVLAPTAERRRDARSTLTILIRRRRSG</sequence>
<comment type="caution">
    <text evidence="2">The sequence shown here is derived from an EMBL/GenBank/DDBJ whole genome shotgun (WGS) entry which is preliminary data.</text>
</comment>
<dbReference type="Proteomes" id="UP001183410">
    <property type="component" value="Unassembled WGS sequence"/>
</dbReference>
<keyword evidence="1" id="KW-0472">Membrane</keyword>
<keyword evidence="1" id="KW-1133">Transmembrane helix</keyword>
<keyword evidence="1" id="KW-0812">Transmembrane</keyword>
<gene>
    <name evidence="2" type="ORF">RM844_10510</name>
</gene>
<evidence type="ECO:0000313" key="2">
    <source>
        <dbReference type="EMBL" id="MDT0266725.1"/>
    </source>
</evidence>
<proteinExistence type="predicted"/>
<reference evidence="3" key="1">
    <citation type="submission" date="2023-07" db="EMBL/GenBank/DDBJ databases">
        <title>30 novel species of actinomycetes from the DSMZ collection.</title>
        <authorList>
            <person name="Nouioui I."/>
        </authorList>
    </citation>
    <scope>NUCLEOTIDE SEQUENCE [LARGE SCALE GENOMIC DNA]</scope>
    <source>
        <strain evidence="3">DSM 44915</strain>
    </source>
</reference>
<protein>
    <submittedName>
        <fullName evidence="2">Uncharacterized protein</fullName>
    </submittedName>
</protein>
<accession>A0ABU2JP02</accession>
<keyword evidence="3" id="KW-1185">Reference proteome</keyword>
<feature type="transmembrane region" description="Helical" evidence="1">
    <location>
        <begin position="12"/>
        <end position="36"/>
    </location>
</feature>
<name>A0ABU2JP02_9ACTN</name>
<organism evidence="2 3">
    <name type="scientific">Streptomyces chisholmiae</name>
    <dbReference type="NCBI Taxonomy" id="3075540"/>
    <lineage>
        <taxon>Bacteria</taxon>
        <taxon>Bacillati</taxon>
        <taxon>Actinomycetota</taxon>
        <taxon>Actinomycetes</taxon>
        <taxon>Kitasatosporales</taxon>
        <taxon>Streptomycetaceae</taxon>
        <taxon>Streptomyces</taxon>
    </lineage>
</organism>
<evidence type="ECO:0000313" key="3">
    <source>
        <dbReference type="Proteomes" id="UP001183410"/>
    </source>
</evidence>
<evidence type="ECO:0000256" key="1">
    <source>
        <dbReference type="SAM" id="Phobius"/>
    </source>
</evidence>
<dbReference type="EMBL" id="JAVREO010000005">
    <property type="protein sequence ID" value="MDT0266725.1"/>
    <property type="molecule type" value="Genomic_DNA"/>
</dbReference>
<dbReference type="RefSeq" id="WP_311666763.1">
    <property type="nucleotide sequence ID" value="NZ_JAVREO010000005.1"/>
</dbReference>